<dbReference type="EMBL" id="CAXKWB010017780">
    <property type="protein sequence ID" value="CAL4119817.1"/>
    <property type="molecule type" value="Genomic_DNA"/>
</dbReference>
<dbReference type="InterPro" id="IPR051217">
    <property type="entry name" value="Insect_Cuticle_Struc_Prot"/>
</dbReference>
<dbReference type="Proteomes" id="UP001497623">
    <property type="component" value="Unassembled WGS sequence"/>
</dbReference>
<dbReference type="GO" id="GO:0042302">
    <property type="term" value="F:structural constituent of cuticle"/>
    <property type="evidence" value="ECO:0007669"/>
    <property type="project" value="UniProtKB-UniRule"/>
</dbReference>
<dbReference type="InterPro" id="IPR000618">
    <property type="entry name" value="Insect_cuticle"/>
</dbReference>
<evidence type="ECO:0000256" key="2">
    <source>
        <dbReference type="PROSITE-ProRule" id="PRU00497"/>
    </source>
</evidence>
<feature type="non-terminal residue" evidence="3">
    <location>
        <position position="1"/>
    </location>
</feature>
<protein>
    <recommendedName>
        <fullName evidence="5">Cuticle protein</fullName>
    </recommendedName>
</protein>
<name>A0AAV2RCM0_MEGNR</name>
<gene>
    <name evidence="3" type="ORF">MNOR_LOCUS21784</name>
</gene>
<dbReference type="GO" id="GO:0031012">
    <property type="term" value="C:extracellular matrix"/>
    <property type="evidence" value="ECO:0007669"/>
    <property type="project" value="TreeGrafter"/>
</dbReference>
<dbReference type="Pfam" id="PF00379">
    <property type="entry name" value="Chitin_bind_4"/>
    <property type="match status" value="1"/>
</dbReference>
<dbReference type="AlphaFoldDB" id="A0AAV2RCM0"/>
<proteinExistence type="predicted"/>
<comment type="caution">
    <text evidence="3">The sequence shown here is derived from an EMBL/GenBank/DDBJ whole genome shotgun (WGS) entry which is preliminary data.</text>
</comment>
<evidence type="ECO:0000313" key="3">
    <source>
        <dbReference type="EMBL" id="CAL4119817.1"/>
    </source>
</evidence>
<evidence type="ECO:0000256" key="1">
    <source>
        <dbReference type="ARBA" id="ARBA00022460"/>
    </source>
</evidence>
<dbReference type="GO" id="GO:0005615">
    <property type="term" value="C:extracellular space"/>
    <property type="evidence" value="ECO:0007669"/>
    <property type="project" value="TreeGrafter"/>
</dbReference>
<sequence>VVQREENLPNVYNAPHHPKIDPHSTLKYITPIALHHKGNLDYNYNYSVDNLTSGSKFGHGEKRSGDRVDGSYYVQLPDGRMQHVTYFADHTGYHSELMYQ</sequence>
<dbReference type="PROSITE" id="PS51155">
    <property type="entry name" value="CHIT_BIND_RR_2"/>
    <property type="match status" value="1"/>
</dbReference>
<accession>A0AAV2RCM0</accession>
<dbReference type="PANTHER" id="PTHR12236:SF79">
    <property type="entry name" value="CUTICULAR PROTEIN 50CB-RELATED"/>
    <property type="match status" value="1"/>
</dbReference>
<organism evidence="3 4">
    <name type="scientific">Meganyctiphanes norvegica</name>
    <name type="common">Northern krill</name>
    <name type="synonym">Thysanopoda norvegica</name>
    <dbReference type="NCBI Taxonomy" id="48144"/>
    <lineage>
        <taxon>Eukaryota</taxon>
        <taxon>Metazoa</taxon>
        <taxon>Ecdysozoa</taxon>
        <taxon>Arthropoda</taxon>
        <taxon>Crustacea</taxon>
        <taxon>Multicrustacea</taxon>
        <taxon>Malacostraca</taxon>
        <taxon>Eumalacostraca</taxon>
        <taxon>Eucarida</taxon>
        <taxon>Euphausiacea</taxon>
        <taxon>Euphausiidae</taxon>
        <taxon>Meganyctiphanes</taxon>
    </lineage>
</organism>
<keyword evidence="1 2" id="KW-0193">Cuticle</keyword>
<keyword evidence="4" id="KW-1185">Reference proteome</keyword>
<evidence type="ECO:0000313" key="4">
    <source>
        <dbReference type="Proteomes" id="UP001497623"/>
    </source>
</evidence>
<reference evidence="3 4" key="1">
    <citation type="submission" date="2024-05" db="EMBL/GenBank/DDBJ databases">
        <authorList>
            <person name="Wallberg A."/>
        </authorList>
    </citation>
    <scope>NUCLEOTIDE SEQUENCE [LARGE SCALE GENOMIC DNA]</scope>
</reference>
<dbReference type="PANTHER" id="PTHR12236">
    <property type="entry name" value="STRUCTURAL CONTITUENT OF CUTICLE"/>
    <property type="match status" value="1"/>
</dbReference>
<evidence type="ECO:0008006" key="5">
    <source>
        <dbReference type="Google" id="ProtNLM"/>
    </source>
</evidence>